<dbReference type="RefSeq" id="WP_103096547.1">
    <property type="nucleotide sequence ID" value="NZ_LYMM01000040.1"/>
</dbReference>
<proteinExistence type="predicted"/>
<keyword evidence="2" id="KW-1185">Reference proteome</keyword>
<evidence type="ECO:0000313" key="1">
    <source>
        <dbReference type="EMBL" id="PNU03954.1"/>
    </source>
</evidence>
<organism evidence="1 2">
    <name type="scientific">Novosphingobium guangzhouense</name>
    <dbReference type="NCBI Taxonomy" id="1850347"/>
    <lineage>
        <taxon>Bacteria</taxon>
        <taxon>Pseudomonadati</taxon>
        <taxon>Pseudomonadota</taxon>
        <taxon>Alphaproteobacteria</taxon>
        <taxon>Sphingomonadales</taxon>
        <taxon>Sphingomonadaceae</taxon>
        <taxon>Novosphingobium</taxon>
    </lineage>
</organism>
<protein>
    <submittedName>
        <fullName evidence="1">Uncharacterized protein</fullName>
    </submittedName>
</protein>
<dbReference type="EMBL" id="LYMM01000040">
    <property type="protein sequence ID" value="PNU03954.1"/>
    <property type="molecule type" value="Genomic_DNA"/>
</dbReference>
<reference evidence="1 2" key="1">
    <citation type="submission" date="2016-05" db="EMBL/GenBank/DDBJ databases">
        <title>Complete genome sequence of Novosphingobium guangzhouense SA925(T).</title>
        <authorList>
            <person name="Sha S."/>
        </authorList>
    </citation>
    <scope>NUCLEOTIDE SEQUENCE [LARGE SCALE GENOMIC DNA]</scope>
    <source>
        <strain evidence="1 2">SA925</strain>
    </source>
</reference>
<dbReference type="Proteomes" id="UP000236327">
    <property type="component" value="Unassembled WGS sequence"/>
</dbReference>
<gene>
    <name evidence="1" type="ORF">A8V01_04855</name>
</gene>
<sequence length="69" mass="7634">MRTASPTITITQGTLHGTEEVTYVKLPLVQAVIDNLLVALNAPAEHRRVYRNYAAAMAELRLQQWAGEA</sequence>
<comment type="caution">
    <text evidence="1">The sequence shown here is derived from an EMBL/GenBank/DDBJ whole genome shotgun (WGS) entry which is preliminary data.</text>
</comment>
<dbReference type="AlphaFoldDB" id="A0A2K2FYX6"/>
<accession>A0A2K2FYX6</accession>
<evidence type="ECO:0000313" key="2">
    <source>
        <dbReference type="Proteomes" id="UP000236327"/>
    </source>
</evidence>
<name>A0A2K2FYX6_9SPHN</name>